<protein>
    <submittedName>
        <fullName evidence="1">Uncharacterized protein</fullName>
    </submittedName>
</protein>
<organism evidence="1 2">
    <name type="scientific">Paenibacillus alvei</name>
    <name type="common">Bacillus alvei</name>
    <dbReference type="NCBI Taxonomy" id="44250"/>
    <lineage>
        <taxon>Bacteria</taxon>
        <taxon>Bacillati</taxon>
        <taxon>Bacillota</taxon>
        <taxon>Bacilli</taxon>
        <taxon>Bacillales</taxon>
        <taxon>Paenibacillaceae</taxon>
        <taxon>Paenibacillus</taxon>
    </lineage>
</organism>
<gene>
    <name evidence="1" type="ORF">HMI46_27090</name>
</gene>
<dbReference type="EMBL" id="JABFOR010000089">
    <property type="protein sequence ID" value="NOJ74169.1"/>
    <property type="molecule type" value="Genomic_DNA"/>
</dbReference>
<reference evidence="1 2" key="1">
    <citation type="submission" date="2020-05" db="EMBL/GenBank/DDBJ databases">
        <title>Whole genome sequencing and identification of novel metabolites from Paenibacillus alvei strain JR949.</title>
        <authorList>
            <person name="Rajendhran J."/>
            <person name="Sree Pranav P."/>
            <person name="Mahalakshmi B."/>
            <person name="Karthikeyan R."/>
        </authorList>
    </citation>
    <scope>NUCLEOTIDE SEQUENCE [LARGE SCALE GENOMIC DNA]</scope>
    <source>
        <strain evidence="1 2">JR949</strain>
    </source>
</reference>
<dbReference type="AlphaFoldDB" id="A0AAP7DLY9"/>
<proteinExistence type="predicted"/>
<accession>A0AAP7DLY9</accession>
<comment type="caution">
    <text evidence="1">The sequence shown here is derived from an EMBL/GenBank/DDBJ whole genome shotgun (WGS) entry which is preliminary data.</text>
</comment>
<name>A0AAP7DLY9_PAEAL</name>
<dbReference type="RefSeq" id="WP_171420110.1">
    <property type="nucleotide sequence ID" value="NZ_JABFOR010000089.1"/>
</dbReference>
<sequence length="66" mass="7860">MYIKSLEDFEEYEPYCSVCHKDLNDVWELVLEGHCRGEIWFCIDCRTRLLQLLQQSTLVNQGVIHV</sequence>
<evidence type="ECO:0000313" key="1">
    <source>
        <dbReference type="EMBL" id="NOJ74169.1"/>
    </source>
</evidence>
<evidence type="ECO:0000313" key="2">
    <source>
        <dbReference type="Proteomes" id="UP000552038"/>
    </source>
</evidence>
<dbReference type="Proteomes" id="UP000552038">
    <property type="component" value="Unassembled WGS sequence"/>
</dbReference>